<organism evidence="2 3">
    <name type="scientific">Necator americanus</name>
    <name type="common">Human hookworm</name>
    <dbReference type="NCBI Taxonomy" id="51031"/>
    <lineage>
        <taxon>Eukaryota</taxon>
        <taxon>Metazoa</taxon>
        <taxon>Ecdysozoa</taxon>
        <taxon>Nematoda</taxon>
        <taxon>Chromadorea</taxon>
        <taxon>Rhabditida</taxon>
        <taxon>Rhabditina</taxon>
        <taxon>Rhabditomorpha</taxon>
        <taxon>Strongyloidea</taxon>
        <taxon>Ancylostomatidae</taxon>
        <taxon>Bunostominae</taxon>
        <taxon>Necator</taxon>
    </lineage>
</organism>
<proteinExistence type="predicted"/>
<name>W2SNI9_NECAM</name>
<sequence length="94" mass="10883">MGLARFFIPRRKDNVFAFLIVLSFFCGAVYFYRINGGYISRGTSLARRTEWGYRAQHLDPNAPGENGAGVVLREEDKEQVEKDMKTWFMNVKAR</sequence>
<keyword evidence="1" id="KW-0812">Transmembrane</keyword>
<feature type="transmembrane region" description="Helical" evidence="1">
    <location>
        <begin position="15"/>
        <end position="32"/>
    </location>
</feature>
<gene>
    <name evidence="2" type="ORF">NECAME_00914</name>
</gene>
<keyword evidence="1" id="KW-1133">Transmembrane helix</keyword>
<dbReference type="EMBL" id="KI668838">
    <property type="protein sequence ID" value="ETN71225.1"/>
    <property type="molecule type" value="Genomic_DNA"/>
</dbReference>
<evidence type="ECO:0000313" key="3">
    <source>
        <dbReference type="Proteomes" id="UP000053676"/>
    </source>
</evidence>
<reference evidence="3" key="1">
    <citation type="journal article" date="2014" name="Nat. Genet.">
        <title>Genome of the human hookworm Necator americanus.</title>
        <authorList>
            <person name="Tang Y.T."/>
            <person name="Gao X."/>
            <person name="Rosa B.A."/>
            <person name="Abubucker S."/>
            <person name="Hallsworth-Pepin K."/>
            <person name="Martin J."/>
            <person name="Tyagi R."/>
            <person name="Heizer E."/>
            <person name="Zhang X."/>
            <person name="Bhonagiri-Palsikar V."/>
            <person name="Minx P."/>
            <person name="Warren W.C."/>
            <person name="Wang Q."/>
            <person name="Zhan B."/>
            <person name="Hotez P.J."/>
            <person name="Sternberg P.W."/>
            <person name="Dougall A."/>
            <person name="Gaze S.T."/>
            <person name="Mulvenna J."/>
            <person name="Sotillo J."/>
            <person name="Ranganathan S."/>
            <person name="Rabelo E.M."/>
            <person name="Wilson R.K."/>
            <person name="Felgner P.L."/>
            <person name="Bethony J."/>
            <person name="Hawdon J.M."/>
            <person name="Gasser R.B."/>
            <person name="Loukas A."/>
            <person name="Mitreva M."/>
        </authorList>
    </citation>
    <scope>NUCLEOTIDE SEQUENCE [LARGE SCALE GENOMIC DNA]</scope>
</reference>
<dbReference type="Proteomes" id="UP000053676">
    <property type="component" value="Unassembled WGS sequence"/>
</dbReference>
<dbReference type="KEGG" id="nai:NECAME_00914"/>
<evidence type="ECO:0000313" key="2">
    <source>
        <dbReference type="EMBL" id="ETN71225.1"/>
    </source>
</evidence>
<accession>W2SNI9</accession>
<dbReference type="AlphaFoldDB" id="W2SNI9"/>
<evidence type="ECO:0000256" key="1">
    <source>
        <dbReference type="SAM" id="Phobius"/>
    </source>
</evidence>
<protein>
    <submittedName>
        <fullName evidence="2">Uncharacterized protein</fullName>
    </submittedName>
</protein>
<keyword evidence="1" id="KW-0472">Membrane</keyword>
<keyword evidence="3" id="KW-1185">Reference proteome</keyword>